<dbReference type="Gene3D" id="3.30.70.1290">
    <property type="entry name" value="Transposase IS200-like"/>
    <property type="match status" value="1"/>
</dbReference>
<dbReference type="InterPro" id="IPR002686">
    <property type="entry name" value="Transposase_17"/>
</dbReference>
<feature type="domain" description="Transposase IS200-like" evidence="1">
    <location>
        <begin position="30"/>
        <end position="156"/>
    </location>
</feature>
<organism evidence="2">
    <name type="scientific">marine sediment metagenome</name>
    <dbReference type="NCBI Taxonomy" id="412755"/>
    <lineage>
        <taxon>unclassified sequences</taxon>
        <taxon>metagenomes</taxon>
        <taxon>ecological metagenomes</taxon>
    </lineage>
</organism>
<accession>A0A0F9NTX2</accession>
<dbReference type="SMART" id="SM01321">
    <property type="entry name" value="Y1_Tnp"/>
    <property type="match status" value="1"/>
</dbReference>
<proteinExistence type="predicted"/>
<evidence type="ECO:0000259" key="1">
    <source>
        <dbReference type="SMART" id="SM01321"/>
    </source>
</evidence>
<dbReference type="SUPFAM" id="SSF143422">
    <property type="entry name" value="Transposase IS200-like"/>
    <property type="match status" value="1"/>
</dbReference>
<dbReference type="PANTHER" id="PTHR33360:SF2">
    <property type="entry name" value="TRANSPOSASE FOR INSERTION SEQUENCE ELEMENT IS200"/>
    <property type="match status" value="1"/>
</dbReference>
<gene>
    <name evidence="2" type="ORF">LCGC14_1219980</name>
</gene>
<evidence type="ECO:0000313" key="2">
    <source>
        <dbReference type="EMBL" id="KKM92290.1"/>
    </source>
</evidence>
<dbReference type="Pfam" id="PF01797">
    <property type="entry name" value="Y1_Tnp"/>
    <property type="match status" value="1"/>
</dbReference>
<dbReference type="NCBIfam" id="NF033573">
    <property type="entry name" value="transpos_IS200"/>
    <property type="match status" value="1"/>
</dbReference>
<name>A0A0F9NTX2_9ZZZZ</name>
<dbReference type="GO" id="GO:0003677">
    <property type="term" value="F:DNA binding"/>
    <property type="evidence" value="ECO:0007669"/>
    <property type="project" value="InterPro"/>
</dbReference>
<protein>
    <recommendedName>
        <fullName evidence="1">Transposase IS200-like domain-containing protein</fullName>
    </recommendedName>
</protein>
<dbReference type="EMBL" id="LAZR01006413">
    <property type="protein sequence ID" value="KKM92290.1"/>
    <property type="molecule type" value="Genomic_DNA"/>
</dbReference>
<dbReference type="AlphaFoldDB" id="A0A0F9NTX2"/>
<reference evidence="2" key="1">
    <citation type="journal article" date="2015" name="Nature">
        <title>Complex archaea that bridge the gap between prokaryotes and eukaryotes.</title>
        <authorList>
            <person name="Spang A."/>
            <person name="Saw J.H."/>
            <person name="Jorgensen S.L."/>
            <person name="Zaremba-Niedzwiedzka K."/>
            <person name="Martijn J."/>
            <person name="Lind A.E."/>
            <person name="van Eijk R."/>
            <person name="Schleper C."/>
            <person name="Guy L."/>
            <person name="Ettema T.J."/>
        </authorList>
    </citation>
    <scope>NUCLEOTIDE SEQUENCE</scope>
</reference>
<comment type="caution">
    <text evidence="2">The sequence shown here is derived from an EMBL/GenBank/DDBJ whole genome shotgun (WGS) entry which is preliminary data.</text>
</comment>
<sequence length="184" mass="21402">MVKNKYKHFNPEKHKIESKIATVRRGHHCKFNINYHIIWIPKYRKSILTGKVKEVLKTIIEGQCYNMKINPLALEIMPDHLHLFVGARPTSQPCKIVNQLKGNTSIQLRRCFPDLRYLGYKQHYGKGFPALWAVGYYCGSAGHVSQEQVKRYIQEQEGKDVFEYDIFNCPSKLKGQLKIGDFSC</sequence>
<dbReference type="PANTHER" id="PTHR33360">
    <property type="entry name" value="TRANSPOSASE FOR INSERTION SEQUENCE ELEMENT IS200"/>
    <property type="match status" value="1"/>
</dbReference>
<dbReference type="GO" id="GO:0006313">
    <property type="term" value="P:DNA transposition"/>
    <property type="evidence" value="ECO:0007669"/>
    <property type="project" value="InterPro"/>
</dbReference>
<dbReference type="GO" id="GO:0004803">
    <property type="term" value="F:transposase activity"/>
    <property type="evidence" value="ECO:0007669"/>
    <property type="project" value="InterPro"/>
</dbReference>
<dbReference type="InterPro" id="IPR036515">
    <property type="entry name" value="Transposase_17_sf"/>
</dbReference>